<keyword evidence="4" id="KW-1185">Reference proteome</keyword>
<dbReference type="AlphaFoldDB" id="L1LAI1"/>
<sequence length="280" mass="30117">MKISCAIYLVLLAKTSLSHASKPSGAEGNDTRDETPVSRGNEVSNEEHGSGLGASAPTKTLPAKGGNVATGGSGDQSFDNLQGKAFVAHYQGFERQPLPPTLTLDILHPHDYVTLTDRDIAFSGDWERTFHYKLGDFTEVSEGGQTIWKAGNDGKHCSFVRTVINGQNPKSMSLIVRGNNEVDVQFFTRDDSGKWNHVPKKHVLSVPENGQGTKDTTAEDTAPASKPTEVLATPTAETTTEQTTPTQAESGDNPDAKPYESKQKVQAPNDAPAEKKNNKV</sequence>
<feature type="compositionally biased region" description="Low complexity" evidence="1">
    <location>
        <begin position="232"/>
        <end position="249"/>
    </location>
</feature>
<dbReference type="KEGG" id="beq:BEWA_047870"/>
<name>L1LAI1_THEEQ</name>
<reference evidence="3 4" key="1">
    <citation type="journal article" date="2012" name="BMC Genomics">
        <title>Comparative genomic analysis and phylogenetic position of Theileria equi.</title>
        <authorList>
            <person name="Kappmeyer L.S."/>
            <person name="Thiagarajan M."/>
            <person name="Herndon D.R."/>
            <person name="Ramsay J.D."/>
            <person name="Caler E."/>
            <person name="Djikeng A."/>
            <person name="Gillespie J.J."/>
            <person name="Lau A.O."/>
            <person name="Roalson E.H."/>
            <person name="Silva J.C."/>
            <person name="Silva M.G."/>
            <person name="Suarez C.E."/>
            <person name="Ueti M.W."/>
            <person name="Nene V.M."/>
            <person name="Mealey R.H."/>
            <person name="Knowles D.P."/>
            <person name="Brayton K.A."/>
        </authorList>
    </citation>
    <scope>NUCLEOTIDE SEQUENCE [LARGE SCALE GENOMIC DNA]</scope>
    <source>
        <strain evidence="3 4">WA</strain>
    </source>
</reference>
<evidence type="ECO:0000256" key="1">
    <source>
        <dbReference type="SAM" id="MobiDB-lite"/>
    </source>
</evidence>
<dbReference type="VEuPathDB" id="PiroplasmaDB:BEWA_047870"/>
<feature type="region of interest" description="Disordered" evidence="1">
    <location>
        <begin position="197"/>
        <end position="280"/>
    </location>
</feature>
<evidence type="ECO:0000313" key="3">
    <source>
        <dbReference type="EMBL" id="EKX72321.1"/>
    </source>
</evidence>
<dbReference type="EMBL" id="ACOU01000007">
    <property type="protein sequence ID" value="EKX72321.1"/>
    <property type="molecule type" value="Genomic_DNA"/>
</dbReference>
<feature type="signal peptide" evidence="2">
    <location>
        <begin position="1"/>
        <end position="20"/>
    </location>
</feature>
<protein>
    <submittedName>
        <fullName evidence="3">Signal peptide containing protein</fullName>
    </submittedName>
</protein>
<proteinExistence type="predicted"/>
<keyword evidence="2" id="KW-0732">Signal</keyword>
<organism evidence="3 4">
    <name type="scientific">Theileria equi strain WA</name>
    <dbReference type="NCBI Taxonomy" id="1537102"/>
    <lineage>
        <taxon>Eukaryota</taxon>
        <taxon>Sar</taxon>
        <taxon>Alveolata</taxon>
        <taxon>Apicomplexa</taxon>
        <taxon>Aconoidasida</taxon>
        <taxon>Piroplasmida</taxon>
        <taxon>Theileriidae</taxon>
        <taxon>Theileria</taxon>
    </lineage>
</organism>
<evidence type="ECO:0000256" key="2">
    <source>
        <dbReference type="SAM" id="SignalP"/>
    </source>
</evidence>
<feature type="chain" id="PRO_5003953072" evidence="2">
    <location>
        <begin position="21"/>
        <end position="280"/>
    </location>
</feature>
<gene>
    <name evidence="3" type="ORF">BEWA_047870</name>
</gene>
<dbReference type="RefSeq" id="XP_004831773.1">
    <property type="nucleotide sequence ID" value="XM_004831716.1"/>
</dbReference>
<feature type="region of interest" description="Disordered" evidence="1">
    <location>
        <begin position="19"/>
        <end position="75"/>
    </location>
</feature>
<accession>L1LAI1</accession>
<feature type="compositionally biased region" description="Basic and acidic residues" evidence="1">
    <location>
        <begin position="254"/>
        <end position="263"/>
    </location>
</feature>
<evidence type="ECO:0000313" key="4">
    <source>
        <dbReference type="Proteomes" id="UP000031512"/>
    </source>
</evidence>
<dbReference type="Proteomes" id="UP000031512">
    <property type="component" value="Unassembled WGS sequence"/>
</dbReference>
<dbReference type="GeneID" id="15805139"/>
<comment type="caution">
    <text evidence="3">The sequence shown here is derived from an EMBL/GenBank/DDBJ whole genome shotgun (WGS) entry which is preliminary data.</text>
</comment>